<evidence type="ECO:0008006" key="4">
    <source>
        <dbReference type="Google" id="ProtNLM"/>
    </source>
</evidence>
<dbReference type="RefSeq" id="WP_153823422.1">
    <property type="nucleotide sequence ID" value="NZ_WJIE01000012.1"/>
</dbReference>
<dbReference type="Proteomes" id="UP000440224">
    <property type="component" value="Unassembled WGS sequence"/>
</dbReference>
<evidence type="ECO:0000313" key="2">
    <source>
        <dbReference type="EMBL" id="MRG96618.1"/>
    </source>
</evidence>
<keyword evidence="1" id="KW-0732">Signal</keyword>
<feature type="chain" id="PRO_5026924576" description="Glycine-rich protein" evidence="1">
    <location>
        <begin position="27"/>
        <end position="128"/>
    </location>
</feature>
<protein>
    <recommendedName>
        <fullName evidence="4">Glycine-rich protein</fullName>
    </recommendedName>
</protein>
<name>A0A6N7PX07_9BACT</name>
<organism evidence="2 3">
    <name type="scientific">Polyangium spumosum</name>
    <dbReference type="NCBI Taxonomy" id="889282"/>
    <lineage>
        <taxon>Bacteria</taxon>
        <taxon>Pseudomonadati</taxon>
        <taxon>Myxococcota</taxon>
        <taxon>Polyangia</taxon>
        <taxon>Polyangiales</taxon>
        <taxon>Polyangiaceae</taxon>
        <taxon>Polyangium</taxon>
    </lineage>
</organism>
<keyword evidence="3" id="KW-1185">Reference proteome</keyword>
<evidence type="ECO:0000256" key="1">
    <source>
        <dbReference type="SAM" id="SignalP"/>
    </source>
</evidence>
<feature type="signal peptide" evidence="1">
    <location>
        <begin position="1"/>
        <end position="26"/>
    </location>
</feature>
<evidence type="ECO:0000313" key="3">
    <source>
        <dbReference type="Proteomes" id="UP000440224"/>
    </source>
</evidence>
<dbReference type="EMBL" id="WJIE01000012">
    <property type="protein sequence ID" value="MRG96618.1"/>
    <property type="molecule type" value="Genomic_DNA"/>
</dbReference>
<reference evidence="2 3" key="1">
    <citation type="submission" date="2019-10" db="EMBL/GenBank/DDBJ databases">
        <title>A soil myxobacterium in the family Polyangiaceae.</title>
        <authorList>
            <person name="Li Y."/>
            <person name="Wang J."/>
        </authorList>
    </citation>
    <scope>NUCLEOTIDE SEQUENCE [LARGE SCALE GENOMIC DNA]</scope>
    <source>
        <strain evidence="2 3">DSM 14734</strain>
    </source>
</reference>
<gene>
    <name evidence="2" type="ORF">GF068_32540</name>
</gene>
<comment type="caution">
    <text evidence="2">The sequence shown here is derived from an EMBL/GenBank/DDBJ whole genome shotgun (WGS) entry which is preliminary data.</text>
</comment>
<proteinExistence type="predicted"/>
<accession>A0A6N7PX07</accession>
<sequence length="128" mass="12544">MNSISKRGTLLLVMYAAMAMFCMGCAAEASSEDDIASAEGASVADVDVADADELSTAEDASALSVSGWGGSCGGCTGGYGYGYGGGGGCYRGYGDFDAFRGPRGGYGVAGPGGAIGVGPRGNVGFVNY</sequence>
<dbReference type="AlphaFoldDB" id="A0A6N7PX07"/>